<accession>A0A8J6IXG1</accession>
<dbReference type="SUPFAM" id="SSF50249">
    <property type="entry name" value="Nucleic acid-binding proteins"/>
    <property type="match status" value="1"/>
</dbReference>
<dbReference type="InterPro" id="IPR037278">
    <property type="entry name" value="ARFGAP/RecO"/>
</dbReference>
<dbReference type="EMBL" id="JACOPN010000002">
    <property type="protein sequence ID" value="MBC5716410.1"/>
    <property type="molecule type" value="Genomic_DNA"/>
</dbReference>
<dbReference type="PANTHER" id="PTHR33991:SF1">
    <property type="entry name" value="DNA REPAIR PROTEIN RECO"/>
    <property type="match status" value="1"/>
</dbReference>
<feature type="domain" description="DNA replication/recombination mediator RecO N-terminal" evidence="8">
    <location>
        <begin position="1"/>
        <end position="72"/>
    </location>
</feature>
<evidence type="ECO:0000259" key="8">
    <source>
        <dbReference type="Pfam" id="PF11967"/>
    </source>
</evidence>
<dbReference type="PANTHER" id="PTHR33991">
    <property type="entry name" value="DNA REPAIR PROTEIN RECO"/>
    <property type="match status" value="1"/>
</dbReference>
<dbReference type="SUPFAM" id="SSF57863">
    <property type="entry name" value="ArfGap/RecO-like zinc finger"/>
    <property type="match status" value="1"/>
</dbReference>
<dbReference type="Gene3D" id="6.20.220.20">
    <property type="entry name" value="Recombination protein O, zinc-binding domain"/>
    <property type="match status" value="1"/>
</dbReference>
<evidence type="ECO:0000313" key="10">
    <source>
        <dbReference type="Proteomes" id="UP000602260"/>
    </source>
</evidence>
<proteinExistence type="inferred from homology"/>
<evidence type="ECO:0000256" key="6">
    <source>
        <dbReference type="ARBA" id="ARBA00033409"/>
    </source>
</evidence>
<comment type="function">
    <text evidence="7">Involved in DNA repair and RecF pathway recombination.</text>
</comment>
<keyword evidence="5 7" id="KW-0234">DNA repair</keyword>
<name>A0A8J6IXG1_9FIRM</name>
<dbReference type="Gene3D" id="2.40.50.140">
    <property type="entry name" value="Nucleic acid-binding proteins"/>
    <property type="match status" value="1"/>
</dbReference>
<dbReference type="Proteomes" id="UP000602260">
    <property type="component" value="Unassembled WGS sequence"/>
</dbReference>
<sequence length="247" mass="27228">MKTVTRALVVRSVDYKDSDKILTLLTPDMGKLSAGARGCRKKGSAIAAACQLLCWSELVLSDRGGKWSVSEASTLREFLGVRRDLDKLALACYFAEMAEVLSVEGMPSPGLLSLTLNSLHALECLDRPPEQIKAVFELKAMCLAGYEPLIEGCALCGEENPEQAWFHLREGVLCCARCRESGDGWVPLTPGMLAAMRHVVYGDDKRLLSFRLGGEDLGALSRLTEDYVQTQLERGFGTLDFYHQMKM</sequence>
<dbReference type="HAMAP" id="MF_00201">
    <property type="entry name" value="RecO"/>
    <property type="match status" value="1"/>
</dbReference>
<dbReference type="Pfam" id="PF02565">
    <property type="entry name" value="RecO_C"/>
    <property type="match status" value="1"/>
</dbReference>
<dbReference type="Gene3D" id="1.20.1440.120">
    <property type="entry name" value="Recombination protein O, C-terminal domain"/>
    <property type="match status" value="1"/>
</dbReference>
<dbReference type="Pfam" id="PF11967">
    <property type="entry name" value="RecO_N"/>
    <property type="match status" value="1"/>
</dbReference>
<dbReference type="InterPro" id="IPR003717">
    <property type="entry name" value="RecO"/>
</dbReference>
<reference evidence="9" key="1">
    <citation type="submission" date="2020-08" db="EMBL/GenBank/DDBJ databases">
        <title>Genome public.</title>
        <authorList>
            <person name="Liu C."/>
            <person name="Sun Q."/>
        </authorList>
    </citation>
    <scope>NUCLEOTIDE SEQUENCE</scope>
    <source>
        <strain evidence="9">BX5</strain>
    </source>
</reference>
<evidence type="ECO:0000256" key="4">
    <source>
        <dbReference type="ARBA" id="ARBA00023172"/>
    </source>
</evidence>
<keyword evidence="10" id="KW-1185">Reference proteome</keyword>
<dbReference type="GO" id="GO:0006302">
    <property type="term" value="P:double-strand break repair"/>
    <property type="evidence" value="ECO:0007669"/>
    <property type="project" value="TreeGrafter"/>
</dbReference>
<evidence type="ECO:0000256" key="2">
    <source>
        <dbReference type="ARBA" id="ARBA00021310"/>
    </source>
</evidence>
<dbReference type="GO" id="GO:0006310">
    <property type="term" value="P:DNA recombination"/>
    <property type="evidence" value="ECO:0007669"/>
    <property type="project" value="UniProtKB-UniRule"/>
</dbReference>
<dbReference type="InterPro" id="IPR012340">
    <property type="entry name" value="NA-bd_OB-fold"/>
</dbReference>
<evidence type="ECO:0000313" key="9">
    <source>
        <dbReference type="EMBL" id="MBC5716410.1"/>
    </source>
</evidence>
<keyword evidence="4 7" id="KW-0233">DNA recombination</keyword>
<dbReference type="InterPro" id="IPR042242">
    <property type="entry name" value="RecO_C"/>
</dbReference>
<protein>
    <recommendedName>
        <fullName evidence="2 7">DNA repair protein RecO</fullName>
    </recommendedName>
    <alternativeName>
        <fullName evidence="6 7">Recombination protein O</fullName>
    </alternativeName>
</protein>
<keyword evidence="3 7" id="KW-0227">DNA damage</keyword>
<dbReference type="InterPro" id="IPR022572">
    <property type="entry name" value="DNA_rep/recomb_RecO_N"/>
</dbReference>
<evidence type="ECO:0000256" key="1">
    <source>
        <dbReference type="ARBA" id="ARBA00007452"/>
    </source>
</evidence>
<dbReference type="GO" id="GO:0043590">
    <property type="term" value="C:bacterial nucleoid"/>
    <property type="evidence" value="ECO:0007669"/>
    <property type="project" value="TreeGrafter"/>
</dbReference>
<evidence type="ECO:0000256" key="7">
    <source>
        <dbReference type="HAMAP-Rule" id="MF_00201"/>
    </source>
</evidence>
<organism evidence="9 10">
    <name type="scientific">Flintibacter faecis</name>
    <dbReference type="NCBI Taxonomy" id="2763047"/>
    <lineage>
        <taxon>Bacteria</taxon>
        <taxon>Bacillati</taxon>
        <taxon>Bacillota</taxon>
        <taxon>Clostridia</taxon>
        <taxon>Eubacteriales</taxon>
        <taxon>Flintibacter</taxon>
    </lineage>
</organism>
<comment type="similarity">
    <text evidence="1 7">Belongs to the RecO family.</text>
</comment>
<gene>
    <name evidence="7 9" type="primary">recO</name>
    <name evidence="9" type="ORF">H8S55_03575</name>
</gene>
<evidence type="ECO:0000256" key="3">
    <source>
        <dbReference type="ARBA" id="ARBA00022763"/>
    </source>
</evidence>
<dbReference type="NCBIfam" id="TIGR00613">
    <property type="entry name" value="reco"/>
    <property type="match status" value="1"/>
</dbReference>
<dbReference type="AlphaFoldDB" id="A0A8J6IXG1"/>
<evidence type="ECO:0000256" key="5">
    <source>
        <dbReference type="ARBA" id="ARBA00023204"/>
    </source>
</evidence>
<comment type="caution">
    <text evidence="9">The sequence shown here is derived from an EMBL/GenBank/DDBJ whole genome shotgun (WGS) entry which is preliminary data.</text>
</comment>